<organism evidence="2 3">
    <name type="scientific">Micavibrio aeruginosavorus</name>
    <dbReference type="NCBI Taxonomy" id="349221"/>
    <lineage>
        <taxon>Bacteria</taxon>
        <taxon>Pseudomonadati</taxon>
        <taxon>Bdellovibrionota</taxon>
        <taxon>Bdellovibrionia</taxon>
        <taxon>Bdellovibrionales</taxon>
        <taxon>Pseudobdellovibrionaceae</taxon>
        <taxon>Micavibrio</taxon>
    </lineage>
</organism>
<dbReference type="GO" id="GO:0003955">
    <property type="term" value="F:NAD(P)H dehydrogenase (quinone) activity"/>
    <property type="evidence" value="ECO:0007669"/>
    <property type="project" value="TreeGrafter"/>
</dbReference>
<sequence>MSKNIKTAVVYHSGYGHNEVIAKAVERGAKKAGETALIKISPEGKIEDGEWETLNAADAIVFGAPTYMGSASGPFKMFADASSKAWFTQNWKDKVAGGFTTSHSMSGDKLNTLQQLSILAAQHGMIWASVGVPGAQQTGDAHQRNPEEMNRLGSFLGVMAQAENVAAEQSPPSGDVKTAESYGERVANIAKKLKAA</sequence>
<dbReference type="Pfam" id="PF03358">
    <property type="entry name" value="FMN_red"/>
    <property type="match status" value="1"/>
</dbReference>
<dbReference type="AlphaFoldDB" id="A0A2W5MVU6"/>
<dbReference type="Gene3D" id="3.40.50.360">
    <property type="match status" value="1"/>
</dbReference>
<protein>
    <submittedName>
        <fullName evidence="2">NADPH-dependent FMN reductase</fullName>
    </submittedName>
</protein>
<comment type="caution">
    <text evidence="2">The sequence shown here is derived from an EMBL/GenBank/DDBJ whole genome shotgun (WGS) entry which is preliminary data.</text>
</comment>
<dbReference type="GO" id="GO:0010181">
    <property type="term" value="F:FMN binding"/>
    <property type="evidence" value="ECO:0007669"/>
    <property type="project" value="InterPro"/>
</dbReference>
<feature type="domain" description="Flavodoxin-like" evidence="1">
    <location>
        <begin position="7"/>
        <end position="187"/>
    </location>
</feature>
<name>A0A2W5MVU6_9BACT</name>
<evidence type="ECO:0000259" key="1">
    <source>
        <dbReference type="PROSITE" id="PS50902"/>
    </source>
</evidence>
<dbReference type="SUPFAM" id="SSF52218">
    <property type="entry name" value="Flavoproteins"/>
    <property type="match status" value="1"/>
</dbReference>
<dbReference type="InterPro" id="IPR029039">
    <property type="entry name" value="Flavoprotein-like_sf"/>
</dbReference>
<dbReference type="PANTHER" id="PTHR30546">
    <property type="entry name" value="FLAVODOXIN-RELATED PROTEIN WRBA-RELATED"/>
    <property type="match status" value="1"/>
</dbReference>
<dbReference type="Proteomes" id="UP000249417">
    <property type="component" value="Unassembled WGS sequence"/>
</dbReference>
<dbReference type="InterPro" id="IPR008254">
    <property type="entry name" value="Flavodoxin/NO_synth"/>
</dbReference>
<dbReference type="GO" id="GO:0016020">
    <property type="term" value="C:membrane"/>
    <property type="evidence" value="ECO:0007669"/>
    <property type="project" value="TreeGrafter"/>
</dbReference>
<evidence type="ECO:0000313" key="2">
    <source>
        <dbReference type="EMBL" id="PZQ44924.1"/>
    </source>
</evidence>
<accession>A0A2W5MVU6</accession>
<evidence type="ECO:0000313" key="3">
    <source>
        <dbReference type="Proteomes" id="UP000249417"/>
    </source>
</evidence>
<proteinExistence type="predicted"/>
<dbReference type="EMBL" id="QFQB01000072">
    <property type="protein sequence ID" value="PZQ44924.1"/>
    <property type="molecule type" value="Genomic_DNA"/>
</dbReference>
<reference evidence="2 3" key="1">
    <citation type="submission" date="2017-08" db="EMBL/GenBank/DDBJ databases">
        <title>Infants hospitalized years apart are colonized by the same room-sourced microbial strains.</title>
        <authorList>
            <person name="Brooks B."/>
            <person name="Olm M.R."/>
            <person name="Firek B.A."/>
            <person name="Baker R."/>
            <person name="Thomas B.C."/>
            <person name="Morowitz M.J."/>
            <person name="Banfield J.F."/>
        </authorList>
    </citation>
    <scope>NUCLEOTIDE SEQUENCE [LARGE SCALE GENOMIC DNA]</scope>
    <source>
        <strain evidence="2">S2_005_002_R2_29</strain>
    </source>
</reference>
<dbReference type="PROSITE" id="PS50902">
    <property type="entry name" value="FLAVODOXIN_LIKE"/>
    <property type="match status" value="1"/>
</dbReference>
<dbReference type="InterPro" id="IPR005025">
    <property type="entry name" value="FMN_Rdtase-like_dom"/>
</dbReference>
<gene>
    <name evidence="2" type="ORF">DI551_09115</name>
</gene>
<dbReference type="PANTHER" id="PTHR30546:SF23">
    <property type="entry name" value="FLAVOPROTEIN-LIKE PROTEIN YCP4-RELATED"/>
    <property type="match status" value="1"/>
</dbReference>